<dbReference type="SUPFAM" id="SSF54593">
    <property type="entry name" value="Glyoxalase/Bleomycin resistance protein/Dihydroxybiphenyl dioxygenase"/>
    <property type="match status" value="1"/>
</dbReference>
<organism evidence="2 3">
    <name type="scientific">Psychromonas aquatilis</name>
    <dbReference type="NCBI Taxonomy" id="2005072"/>
    <lineage>
        <taxon>Bacteria</taxon>
        <taxon>Pseudomonadati</taxon>
        <taxon>Pseudomonadota</taxon>
        <taxon>Gammaproteobacteria</taxon>
        <taxon>Alteromonadales</taxon>
        <taxon>Psychromonadaceae</taxon>
        <taxon>Psychromonas</taxon>
    </lineage>
</organism>
<evidence type="ECO:0000259" key="1">
    <source>
        <dbReference type="PROSITE" id="PS51819"/>
    </source>
</evidence>
<evidence type="ECO:0000313" key="3">
    <source>
        <dbReference type="Proteomes" id="UP001369082"/>
    </source>
</evidence>
<dbReference type="PROSITE" id="PS51819">
    <property type="entry name" value="VOC"/>
    <property type="match status" value="1"/>
</dbReference>
<gene>
    <name evidence="2" type="ORF">V6256_01675</name>
</gene>
<dbReference type="InterPro" id="IPR004360">
    <property type="entry name" value="Glyas_Fos-R_dOase_dom"/>
</dbReference>
<comment type="caution">
    <text evidence="2">The sequence shown here is derived from an EMBL/GenBank/DDBJ whole genome shotgun (WGS) entry which is preliminary data.</text>
</comment>
<dbReference type="Proteomes" id="UP001369082">
    <property type="component" value="Unassembled WGS sequence"/>
</dbReference>
<sequence length="144" mass="16052">MCTINSETQTSTKAISTEGIHHLGLTIPDIKKTAAFFIEQLNFKEVGGKPEYPAIFVSDDTVMLTLWQIKALDKMQTFDRTANVGLHHFALKVASIEQLHSIYENLKGLEDVTIEFAPEALGDSPFEHMMCFIPGGVRLELISQ</sequence>
<dbReference type="RefSeq" id="WP_341596255.1">
    <property type="nucleotide sequence ID" value="NZ_JBAKAZ010000004.1"/>
</dbReference>
<dbReference type="EMBL" id="JBAKAZ010000004">
    <property type="protein sequence ID" value="MEL0628305.1"/>
    <property type="molecule type" value="Genomic_DNA"/>
</dbReference>
<evidence type="ECO:0000313" key="2">
    <source>
        <dbReference type="EMBL" id="MEL0628305.1"/>
    </source>
</evidence>
<keyword evidence="3" id="KW-1185">Reference proteome</keyword>
<protein>
    <submittedName>
        <fullName evidence="2">VOC family protein</fullName>
    </submittedName>
</protein>
<proteinExistence type="predicted"/>
<accession>A0ABU9GLZ4</accession>
<dbReference type="Gene3D" id="3.10.180.10">
    <property type="entry name" value="2,3-Dihydroxybiphenyl 1,2-Dioxygenase, domain 1"/>
    <property type="match status" value="1"/>
</dbReference>
<dbReference type="Pfam" id="PF00903">
    <property type="entry name" value="Glyoxalase"/>
    <property type="match status" value="1"/>
</dbReference>
<feature type="domain" description="VOC" evidence="1">
    <location>
        <begin position="19"/>
        <end position="144"/>
    </location>
</feature>
<reference evidence="2 3" key="1">
    <citation type="submission" date="2024-02" db="EMBL/GenBank/DDBJ databases">
        <title>Bacteria isolated from the canopy kelp, Nereocystis luetkeana.</title>
        <authorList>
            <person name="Pfister C.A."/>
            <person name="Younker I.T."/>
            <person name="Light S.H."/>
        </authorList>
    </citation>
    <scope>NUCLEOTIDE SEQUENCE [LARGE SCALE GENOMIC DNA]</scope>
    <source>
        <strain evidence="2 3">TI.1.05</strain>
    </source>
</reference>
<dbReference type="InterPro" id="IPR037523">
    <property type="entry name" value="VOC_core"/>
</dbReference>
<name>A0ABU9GLZ4_9GAMM</name>
<dbReference type="InterPro" id="IPR029068">
    <property type="entry name" value="Glyas_Bleomycin-R_OHBP_Dase"/>
</dbReference>